<keyword evidence="2" id="KW-0472">Membrane</keyword>
<keyword evidence="2" id="KW-1133">Transmembrane helix</keyword>
<evidence type="ECO:0000256" key="1">
    <source>
        <dbReference type="SAM" id="MobiDB-lite"/>
    </source>
</evidence>
<comment type="caution">
    <text evidence="3">The sequence shown here is derived from an EMBL/GenBank/DDBJ whole genome shotgun (WGS) entry which is preliminary data.</text>
</comment>
<accession>A0A1F6CUK9</accession>
<sequence>MPQEQKSPLLLVASTAVVGLIIGAAGGYYLGYDRGWESAVAEATPQEAVNPYAEVQTNPLENVKTNPYSDVKVNPFD</sequence>
<dbReference type="AlphaFoldDB" id="A0A1F6CUK9"/>
<gene>
    <name evidence="3" type="ORF">A2851_04740</name>
</gene>
<name>A0A1F6CUK9_9BACT</name>
<keyword evidence="2" id="KW-0812">Transmembrane</keyword>
<evidence type="ECO:0000313" key="3">
    <source>
        <dbReference type="EMBL" id="OGG52849.1"/>
    </source>
</evidence>
<feature type="region of interest" description="Disordered" evidence="1">
    <location>
        <begin position="52"/>
        <end position="77"/>
    </location>
</feature>
<dbReference type="Proteomes" id="UP000176863">
    <property type="component" value="Unassembled WGS sequence"/>
</dbReference>
<feature type="transmembrane region" description="Helical" evidence="2">
    <location>
        <begin position="9"/>
        <end position="30"/>
    </location>
</feature>
<evidence type="ECO:0000313" key="4">
    <source>
        <dbReference type="Proteomes" id="UP000176863"/>
    </source>
</evidence>
<feature type="compositionally biased region" description="Polar residues" evidence="1">
    <location>
        <begin position="55"/>
        <end position="68"/>
    </location>
</feature>
<protein>
    <submittedName>
        <fullName evidence="3">Uncharacterized protein</fullName>
    </submittedName>
</protein>
<reference evidence="3 4" key="1">
    <citation type="journal article" date="2016" name="Nat. Commun.">
        <title>Thousands of microbial genomes shed light on interconnected biogeochemical processes in an aquifer system.</title>
        <authorList>
            <person name="Anantharaman K."/>
            <person name="Brown C.T."/>
            <person name="Hug L.A."/>
            <person name="Sharon I."/>
            <person name="Castelle C.J."/>
            <person name="Probst A.J."/>
            <person name="Thomas B.C."/>
            <person name="Singh A."/>
            <person name="Wilkins M.J."/>
            <person name="Karaoz U."/>
            <person name="Brodie E.L."/>
            <person name="Williams K.H."/>
            <person name="Hubbard S.S."/>
            <person name="Banfield J.F."/>
        </authorList>
    </citation>
    <scope>NUCLEOTIDE SEQUENCE [LARGE SCALE GENOMIC DNA]</scope>
</reference>
<proteinExistence type="predicted"/>
<organism evidence="3 4">
    <name type="scientific">Candidatus Kaiserbacteria bacterium RIFCSPHIGHO2_01_FULL_53_29</name>
    <dbReference type="NCBI Taxonomy" id="1798480"/>
    <lineage>
        <taxon>Bacteria</taxon>
        <taxon>Candidatus Kaiseribacteriota</taxon>
    </lineage>
</organism>
<dbReference type="EMBL" id="MFKT01000022">
    <property type="protein sequence ID" value="OGG52849.1"/>
    <property type="molecule type" value="Genomic_DNA"/>
</dbReference>
<evidence type="ECO:0000256" key="2">
    <source>
        <dbReference type="SAM" id="Phobius"/>
    </source>
</evidence>